<organism evidence="5 6">
    <name type="scientific">Paracoccus jeotgali</name>
    <dbReference type="NCBI Taxonomy" id="2065379"/>
    <lineage>
        <taxon>Bacteria</taxon>
        <taxon>Pseudomonadati</taxon>
        <taxon>Pseudomonadota</taxon>
        <taxon>Alphaproteobacteria</taxon>
        <taxon>Rhodobacterales</taxon>
        <taxon>Paracoccaceae</taxon>
        <taxon>Paracoccus</taxon>
    </lineage>
</organism>
<accession>A0A2K9MKA5</accession>
<dbReference type="PANTHER" id="PTHR43464">
    <property type="entry name" value="METHYLTRANSFERASE"/>
    <property type="match status" value="1"/>
</dbReference>
<dbReference type="Pfam" id="PF13649">
    <property type="entry name" value="Methyltransf_25"/>
    <property type="match status" value="1"/>
</dbReference>
<feature type="domain" description="Methyltransferase" evidence="4">
    <location>
        <begin position="37"/>
        <end position="127"/>
    </location>
</feature>
<dbReference type="OrthoDB" id="9808140at2"/>
<protein>
    <recommendedName>
        <fullName evidence="4">Methyltransferase domain-containing protein</fullName>
    </recommendedName>
</protein>
<gene>
    <name evidence="5" type="ORF">CYR75_12690</name>
</gene>
<dbReference type="RefSeq" id="WP_101500370.1">
    <property type="nucleotide sequence ID" value="NZ_CP025583.1"/>
</dbReference>
<proteinExistence type="predicted"/>
<name>A0A2K9MKA5_9RHOB</name>
<dbReference type="Gene3D" id="3.40.50.150">
    <property type="entry name" value="Vaccinia Virus protein VP39"/>
    <property type="match status" value="1"/>
</dbReference>
<dbReference type="Proteomes" id="UP000234882">
    <property type="component" value="Chromosome"/>
</dbReference>
<dbReference type="InterPro" id="IPR029063">
    <property type="entry name" value="SAM-dependent_MTases_sf"/>
</dbReference>
<sequence length="246" mass="26361">MQPSPAEAVATISEGRTNDDTIAVLRAALRQIGAREVLDIGCGNGAILGALSVDGHALTGIDSSAAALDQARRSVPGARFHLLAAEQLTPALGEFDAAFFVNSLHHVAPDRMQAALLKAASVLRPGGALLVIEPLAQGSFFRAMRPVEDESALRAKSAAAIEALISAERLVLRDLRRWNRESRFAGLDDFIAYLARVLPERVEVARRNAPLLARAWRDNIRSVNGLAVLVQPMICWTLTPPAGVPR</sequence>
<keyword evidence="3" id="KW-0949">S-adenosyl-L-methionine</keyword>
<evidence type="ECO:0000256" key="1">
    <source>
        <dbReference type="ARBA" id="ARBA00022603"/>
    </source>
</evidence>
<dbReference type="CDD" id="cd02440">
    <property type="entry name" value="AdoMet_MTases"/>
    <property type="match status" value="1"/>
</dbReference>
<dbReference type="GO" id="GO:0008168">
    <property type="term" value="F:methyltransferase activity"/>
    <property type="evidence" value="ECO:0007669"/>
    <property type="project" value="UniProtKB-KW"/>
</dbReference>
<dbReference type="SUPFAM" id="SSF53335">
    <property type="entry name" value="S-adenosyl-L-methionine-dependent methyltransferases"/>
    <property type="match status" value="1"/>
</dbReference>
<dbReference type="PANTHER" id="PTHR43464:SF19">
    <property type="entry name" value="UBIQUINONE BIOSYNTHESIS O-METHYLTRANSFERASE, MITOCHONDRIAL"/>
    <property type="match status" value="1"/>
</dbReference>
<reference evidence="6" key="1">
    <citation type="submission" date="2017-12" db="EMBL/GenBank/DDBJ databases">
        <title>Genomic analysis of Paracoccus sp. CBA4604.</title>
        <authorList>
            <person name="Roh S.W."/>
            <person name="Kim J.Y."/>
            <person name="Kim J.S."/>
        </authorList>
    </citation>
    <scope>NUCLEOTIDE SEQUENCE [LARGE SCALE GENOMIC DNA]</scope>
    <source>
        <strain evidence="6">CBA4604</strain>
    </source>
</reference>
<dbReference type="AlphaFoldDB" id="A0A2K9MKA5"/>
<evidence type="ECO:0000313" key="5">
    <source>
        <dbReference type="EMBL" id="AUM75025.1"/>
    </source>
</evidence>
<evidence type="ECO:0000313" key="6">
    <source>
        <dbReference type="Proteomes" id="UP000234882"/>
    </source>
</evidence>
<dbReference type="EMBL" id="CP025583">
    <property type="protein sequence ID" value="AUM75025.1"/>
    <property type="molecule type" value="Genomic_DNA"/>
</dbReference>
<keyword evidence="1" id="KW-0489">Methyltransferase</keyword>
<keyword evidence="2" id="KW-0808">Transferase</keyword>
<keyword evidence="6" id="KW-1185">Reference proteome</keyword>
<dbReference type="GO" id="GO:0032259">
    <property type="term" value="P:methylation"/>
    <property type="evidence" value="ECO:0007669"/>
    <property type="project" value="UniProtKB-KW"/>
</dbReference>
<evidence type="ECO:0000259" key="4">
    <source>
        <dbReference type="Pfam" id="PF13649"/>
    </source>
</evidence>
<evidence type="ECO:0000256" key="2">
    <source>
        <dbReference type="ARBA" id="ARBA00022679"/>
    </source>
</evidence>
<evidence type="ECO:0000256" key="3">
    <source>
        <dbReference type="ARBA" id="ARBA00022691"/>
    </source>
</evidence>
<dbReference type="InterPro" id="IPR041698">
    <property type="entry name" value="Methyltransf_25"/>
</dbReference>
<dbReference type="KEGG" id="paru:CYR75_12690"/>